<keyword evidence="1" id="KW-0479">Metal-binding</keyword>
<feature type="compositionally biased region" description="Basic residues" evidence="3">
    <location>
        <begin position="320"/>
        <end position="329"/>
    </location>
</feature>
<feature type="region of interest" description="Disordered" evidence="3">
    <location>
        <begin position="289"/>
        <end position="337"/>
    </location>
</feature>
<accession>A0ABS7TY88</accession>
<proteinExistence type="predicted"/>
<evidence type="ECO:0000256" key="1">
    <source>
        <dbReference type="ARBA" id="ARBA00022723"/>
    </source>
</evidence>
<evidence type="ECO:0000313" key="5">
    <source>
        <dbReference type="EMBL" id="MBZ5713154.1"/>
    </source>
</evidence>
<dbReference type="InterPro" id="IPR004843">
    <property type="entry name" value="Calcineurin-like_PHP"/>
</dbReference>
<dbReference type="Proteomes" id="UP001139031">
    <property type="component" value="Unassembled WGS sequence"/>
</dbReference>
<dbReference type="InterPro" id="IPR051158">
    <property type="entry name" value="Metallophosphoesterase_sf"/>
</dbReference>
<dbReference type="Gene3D" id="3.60.21.10">
    <property type="match status" value="1"/>
</dbReference>
<dbReference type="EMBL" id="JAIRAU010000039">
    <property type="protein sequence ID" value="MBZ5713154.1"/>
    <property type="molecule type" value="Genomic_DNA"/>
</dbReference>
<evidence type="ECO:0000256" key="3">
    <source>
        <dbReference type="SAM" id="MobiDB-lite"/>
    </source>
</evidence>
<evidence type="ECO:0000313" key="6">
    <source>
        <dbReference type="Proteomes" id="UP001139031"/>
    </source>
</evidence>
<dbReference type="InterPro" id="IPR029052">
    <property type="entry name" value="Metallo-depent_PP-like"/>
</dbReference>
<reference evidence="5" key="1">
    <citation type="submission" date="2021-08" db="EMBL/GenBank/DDBJ databases">
        <authorList>
            <person name="Stevens D.C."/>
        </authorList>
    </citation>
    <scope>NUCLEOTIDE SEQUENCE</scope>
    <source>
        <strain evidence="5">DSM 53165</strain>
    </source>
</reference>
<protein>
    <submittedName>
        <fullName evidence="5">Metallophosphoesterase</fullName>
    </submittedName>
</protein>
<evidence type="ECO:0000259" key="4">
    <source>
        <dbReference type="Pfam" id="PF00149"/>
    </source>
</evidence>
<keyword evidence="2" id="KW-0378">Hydrolase</keyword>
<sequence>MPASSPKPAGAGLAAALARSRMLNPLAWFDTGAQIEVRRFAGPASFVSQLASPLRVAHVTDIHVGRITPMKIQRAAVDLVNAERPDLVCITGDFVCHSQTFLDQLEELIRRYEAPVMAVLGNHDHWSGGPEVRAALKRAGAEVLDNVHTTITLRGQALQVVGLDDAYTGHADVERATRGLRHDLPTLGLSHIAEEADHLWSAGVQLVLSGHTHAGQVTLARLNELALGRLIGHKYVHGLYGSRVDVCPRGAVYVGAGIGAAVIPLRVGERARREVTVFELGAAPGSFEEHHVDQPALPGRPPTEKQKYKRILQVEAKREKRERKAARSRPRSDEDDR</sequence>
<organism evidence="5 6">
    <name type="scientific">Nannocystis pusilla</name>
    <dbReference type="NCBI Taxonomy" id="889268"/>
    <lineage>
        <taxon>Bacteria</taxon>
        <taxon>Pseudomonadati</taxon>
        <taxon>Myxococcota</taxon>
        <taxon>Polyangia</taxon>
        <taxon>Nannocystales</taxon>
        <taxon>Nannocystaceae</taxon>
        <taxon>Nannocystis</taxon>
    </lineage>
</organism>
<dbReference type="PANTHER" id="PTHR31302">
    <property type="entry name" value="TRANSMEMBRANE PROTEIN WITH METALLOPHOSPHOESTERASE DOMAIN-RELATED"/>
    <property type="match status" value="1"/>
</dbReference>
<keyword evidence="6" id="KW-1185">Reference proteome</keyword>
<dbReference type="PANTHER" id="PTHR31302:SF31">
    <property type="entry name" value="PHOSPHODIESTERASE YAEI"/>
    <property type="match status" value="1"/>
</dbReference>
<dbReference type="SUPFAM" id="SSF56300">
    <property type="entry name" value="Metallo-dependent phosphatases"/>
    <property type="match status" value="1"/>
</dbReference>
<feature type="domain" description="Calcineurin-like phosphoesterase" evidence="4">
    <location>
        <begin position="54"/>
        <end position="214"/>
    </location>
</feature>
<dbReference type="RefSeq" id="WP_224194898.1">
    <property type="nucleotide sequence ID" value="NZ_JAIRAU010000039.1"/>
</dbReference>
<name>A0ABS7TY88_9BACT</name>
<evidence type="ECO:0000256" key="2">
    <source>
        <dbReference type="ARBA" id="ARBA00022801"/>
    </source>
</evidence>
<dbReference type="Pfam" id="PF00149">
    <property type="entry name" value="Metallophos"/>
    <property type="match status" value="1"/>
</dbReference>
<gene>
    <name evidence="5" type="ORF">K7C98_28295</name>
</gene>
<comment type="caution">
    <text evidence="5">The sequence shown here is derived from an EMBL/GenBank/DDBJ whole genome shotgun (WGS) entry which is preliminary data.</text>
</comment>